<evidence type="ECO:0000313" key="5">
    <source>
        <dbReference type="EMBL" id="GAC19630.1"/>
    </source>
</evidence>
<evidence type="ECO:0000256" key="3">
    <source>
        <dbReference type="ARBA" id="ARBA00023163"/>
    </source>
</evidence>
<keyword evidence="1" id="KW-0805">Transcription regulation</keyword>
<organism evidence="5 6">
    <name type="scientific">Paraglaciecola arctica BSs20135</name>
    <dbReference type="NCBI Taxonomy" id="493475"/>
    <lineage>
        <taxon>Bacteria</taxon>
        <taxon>Pseudomonadati</taxon>
        <taxon>Pseudomonadota</taxon>
        <taxon>Gammaproteobacteria</taxon>
        <taxon>Alteromonadales</taxon>
        <taxon>Alteromonadaceae</taxon>
        <taxon>Paraglaciecola</taxon>
    </lineage>
</organism>
<protein>
    <recommendedName>
        <fullName evidence="4">HTH araC/xylS-type domain-containing protein</fullName>
    </recommendedName>
</protein>
<dbReference type="Gene3D" id="1.10.10.60">
    <property type="entry name" value="Homeodomain-like"/>
    <property type="match status" value="1"/>
</dbReference>
<evidence type="ECO:0000256" key="2">
    <source>
        <dbReference type="ARBA" id="ARBA00023125"/>
    </source>
</evidence>
<accession>K6Z846</accession>
<dbReference type="RefSeq" id="WP_007620675.1">
    <property type="nucleotide sequence ID" value="NZ_BAEO01000034.1"/>
</dbReference>
<dbReference type="PROSITE" id="PS01124">
    <property type="entry name" value="HTH_ARAC_FAMILY_2"/>
    <property type="match status" value="1"/>
</dbReference>
<dbReference type="SMART" id="SM00342">
    <property type="entry name" value="HTH_ARAC"/>
    <property type="match status" value="1"/>
</dbReference>
<comment type="caution">
    <text evidence="5">The sequence shown here is derived from an EMBL/GenBank/DDBJ whole genome shotgun (WGS) entry which is preliminary data.</text>
</comment>
<feature type="domain" description="HTH araC/xylS-type" evidence="4">
    <location>
        <begin position="221"/>
        <end position="319"/>
    </location>
</feature>
<dbReference type="SUPFAM" id="SSF46689">
    <property type="entry name" value="Homeodomain-like"/>
    <property type="match status" value="1"/>
</dbReference>
<keyword evidence="6" id="KW-1185">Reference proteome</keyword>
<dbReference type="eggNOG" id="COG4977">
    <property type="taxonomic scope" value="Bacteria"/>
</dbReference>
<evidence type="ECO:0000313" key="6">
    <source>
        <dbReference type="Proteomes" id="UP000006327"/>
    </source>
</evidence>
<dbReference type="SUPFAM" id="SSF52317">
    <property type="entry name" value="Class I glutamine amidotransferase-like"/>
    <property type="match status" value="1"/>
</dbReference>
<gene>
    <name evidence="5" type="ORF">GARC_2664</name>
</gene>
<dbReference type="InterPro" id="IPR009057">
    <property type="entry name" value="Homeodomain-like_sf"/>
</dbReference>
<dbReference type="GO" id="GO:0003700">
    <property type="term" value="F:DNA-binding transcription factor activity"/>
    <property type="evidence" value="ECO:0007669"/>
    <property type="project" value="InterPro"/>
</dbReference>
<reference evidence="5 6" key="1">
    <citation type="journal article" date="2017" name="Antonie Van Leeuwenhoek">
        <title>Rhizobium rhizosphaerae sp. nov., a novel species isolated from rice rhizosphere.</title>
        <authorList>
            <person name="Zhao J.J."/>
            <person name="Zhang J."/>
            <person name="Zhang R.J."/>
            <person name="Zhang C.W."/>
            <person name="Yin H.Q."/>
            <person name="Zhang X.X."/>
        </authorList>
    </citation>
    <scope>NUCLEOTIDE SEQUENCE [LARGE SCALE GENOMIC DNA]</scope>
    <source>
        <strain evidence="5 6">BSs20135</strain>
    </source>
</reference>
<evidence type="ECO:0000256" key="1">
    <source>
        <dbReference type="ARBA" id="ARBA00023015"/>
    </source>
</evidence>
<evidence type="ECO:0000259" key="4">
    <source>
        <dbReference type="PROSITE" id="PS01124"/>
    </source>
</evidence>
<proteinExistence type="predicted"/>
<dbReference type="Pfam" id="PF12833">
    <property type="entry name" value="HTH_18"/>
    <property type="match status" value="1"/>
</dbReference>
<dbReference type="EMBL" id="BAEO01000034">
    <property type="protein sequence ID" value="GAC19630.1"/>
    <property type="molecule type" value="Genomic_DNA"/>
</dbReference>
<dbReference type="Proteomes" id="UP000006327">
    <property type="component" value="Unassembled WGS sequence"/>
</dbReference>
<dbReference type="PANTHER" id="PTHR43280:SF2">
    <property type="entry name" value="HTH-TYPE TRANSCRIPTIONAL REGULATOR EXSA"/>
    <property type="match status" value="1"/>
</dbReference>
<dbReference type="AlphaFoldDB" id="K6Z846"/>
<dbReference type="PANTHER" id="PTHR43280">
    <property type="entry name" value="ARAC-FAMILY TRANSCRIPTIONAL REGULATOR"/>
    <property type="match status" value="1"/>
</dbReference>
<dbReference type="GO" id="GO:0043565">
    <property type="term" value="F:sequence-specific DNA binding"/>
    <property type="evidence" value="ECO:0007669"/>
    <property type="project" value="InterPro"/>
</dbReference>
<dbReference type="Gene3D" id="3.40.50.880">
    <property type="match status" value="1"/>
</dbReference>
<dbReference type="STRING" id="493475.GARC_2664"/>
<dbReference type="OrthoDB" id="9803764at2"/>
<keyword evidence="3" id="KW-0804">Transcription</keyword>
<sequence length="322" mass="35938">MKIGLLIYPGCVVSGLFAFAEILEVANKRVGKPVFSTHWLSVDGKEVAITTGGKIPVMTMKAEGALSDTSVDALLIPGFWTNHQRDVELAIDAYQPLISALKTLPAKTQVWGYCTAVCIMAAAGRLEHQQATATWWLADFVQNNYATVDWSFSQTYTFESQNRTASGLNGYLPISQALVEEHCGQDVLRDIIELMIIPKPEKSAQPFTQIKLMKLDDKLLRGIYIWVQKTPATELTISVLAKHLNQTERTLARKVNKLTNLSLASFMRLIKLHQASESLIYSSKPINLISDALGFSDDAAFRRTFKKVSSYTPSEYRQAFQR</sequence>
<dbReference type="InterPro" id="IPR029062">
    <property type="entry name" value="Class_I_gatase-like"/>
</dbReference>
<dbReference type="InterPro" id="IPR018060">
    <property type="entry name" value="HTH_AraC"/>
</dbReference>
<name>K6Z846_9ALTE</name>
<keyword evidence="2" id="KW-0238">DNA-binding</keyword>